<dbReference type="CDD" id="cd06225">
    <property type="entry name" value="HAMP"/>
    <property type="match status" value="1"/>
</dbReference>
<dbReference type="EMBL" id="AP014633">
    <property type="protein sequence ID" value="BAP58122.1"/>
    <property type="molecule type" value="Genomic_DNA"/>
</dbReference>
<dbReference type="GO" id="GO:0005886">
    <property type="term" value="C:plasma membrane"/>
    <property type="evidence" value="ECO:0007669"/>
    <property type="project" value="UniProtKB-SubCell"/>
</dbReference>
<evidence type="ECO:0000256" key="10">
    <source>
        <dbReference type="ARBA" id="ARBA00023136"/>
    </source>
</evidence>
<keyword evidence="7 11" id="KW-0812">Transmembrane</keyword>
<keyword evidence="9 11" id="KW-1133">Transmembrane helix</keyword>
<keyword evidence="5" id="KW-0597">Phosphoprotein</keyword>
<dbReference type="SMART" id="SM00387">
    <property type="entry name" value="HATPase_c"/>
    <property type="match status" value="1"/>
</dbReference>
<gene>
    <name evidence="14" type="ORF">THII_3825</name>
</gene>
<evidence type="ECO:0000256" key="5">
    <source>
        <dbReference type="ARBA" id="ARBA00022553"/>
    </source>
</evidence>
<dbReference type="InterPro" id="IPR004358">
    <property type="entry name" value="Sig_transdc_His_kin-like_C"/>
</dbReference>
<evidence type="ECO:0000259" key="12">
    <source>
        <dbReference type="PROSITE" id="PS50109"/>
    </source>
</evidence>
<dbReference type="GO" id="GO:0004673">
    <property type="term" value="F:protein histidine kinase activity"/>
    <property type="evidence" value="ECO:0007669"/>
    <property type="project" value="UniProtKB-EC"/>
</dbReference>
<evidence type="ECO:0000256" key="4">
    <source>
        <dbReference type="ARBA" id="ARBA00022475"/>
    </source>
</evidence>
<dbReference type="Pfam" id="PF00672">
    <property type="entry name" value="HAMP"/>
    <property type="match status" value="1"/>
</dbReference>
<evidence type="ECO:0000256" key="3">
    <source>
        <dbReference type="ARBA" id="ARBA00012438"/>
    </source>
</evidence>
<evidence type="ECO:0000313" key="15">
    <source>
        <dbReference type="Proteomes" id="UP000031623"/>
    </source>
</evidence>
<sequence>MSTKYLIGWLKKWIGKIPLRFFLLIPFMVIVITMGGLMGWFSWHNGQQLVSEVAYQLANEISDRIKKSLETHLQTLYTLNVANAEAIRFEQLDLHNIDRLEQHFWQQSQFFDVISYIAFATATGEFIGIERQPDDTFTIGEVKSSLGNNLYNYMADEQGHRSDLLSVVKDYNPREQAWYKSAEQAAQPIWSPFYLRATSNNVALGIVQPIYETTGPLKGVLMVELSLLKITQFLNQLKISQSGISFVMERSGKLVTTSTQEESFPVSSGRQEFRQLYAKNSASSLIQLAAHHLLSQFGDLNEIHTTTQTVVENDQQRYLLQVTPLIVNNGINWLIVVVIPAADFSYFISQNTRLIFLSIAIGTITTLFLGTLLARWITRPLQHLQGAILRLSRSEWEQKLPLGRTDELGKILKSFVHMEKKLQQSFESLQQQADDYKHQLSKAHSYLTASQAHLVQSEKMALLGQKISEIIHAVYTPLTTIKNNVEMTQELFATTREFVVSYDQLINGLLSQEAEIDKAYLQTQLQELAESNEKFYEEHTLQEIQTIFKKSLAEIGKISTFITHLEKFSHIEQASITDVDLNECLDNILVITDNIFKHKITIHKHYATLPKVHCSPSQINHVLLNLLTNAGQAIEYQGLISIKTSTDDKFIYLTIQDNGKGIPKELLPKIFEPFFTTKPFGQGTGLGLAVSYHIIQQHGGHIKVASEVGKGTKVVVSLPYQIQN</sequence>
<keyword evidence="6" id="KW-0808">Transferase</keyword>
<dbReference type="PANTHER" id="PTHR43065:SF50">
    <property type="entry name" value="HISTIDINE KINASE"/>
    <property type="match status" value="1"/>
</dbReference>
<feature type="transmembrane region" description="Helical" evidence="11">
    <location>
        <begin position="355"/>
        <end position="377"/>
    </location>
</feature>
<dbReference type="InterPro" id="IPR003594">
    <property type="entry name" value="HATPase_dom"/>
</dbReference>
<dbReference type="Pfam" id="PF02743">
    <property type="entry name" value="dCache_1"/>
    <property type="match status" value="1"/>
</dbReference>
<dbReference type="SMART" id="SM00304">
    <property type="entry name" value="HAMP"/>
    <property type="match status" value="1"/>
</dbReference>
<comment type="subcellular location">
    <subcellularLocation>
        <location evidence="2">Cell membrane</location>
        <topology evidence="2">Multi-pass membrane protein</topology>
    </subcellularLocation>
</comment>
<feature type="transmembrane region" description="Helical" evidence="11">
    <location>
        <begin position="21"/>
        <end position="43"/>
    </location>
</feature>
<dbReference type="AlphaFoldDB" id="A0A090APD3"/>
<dbReference type="SUPFAM" id="SSF55874">
    <property type="entry name" value="ATPase domain of HSP90 chaperone/DNA topoisomerase II/histidine kinase"/>
    <property type="match status" value="1"/>
</dbReference>
<dbReference type="Proteomes" id="UP000031623">
    <property type="component" value="Chromosome"/>
</dbReference>
<dbReference type="InterPro" id="IPR003660">
    <property type="entry name" value="HAMP_dom"/>
</dbReference>
<dbReference type="SUPFAM" id="SSF158472">
    <property type="entry name" value="HAMP domain-like"/>
    <property type="match status" value="1"/>
</dbReference>
<reference evidence="14 15" key="1">
    <citation type="journal article" date="2014" name="ISME J.">
        <title>Ecophysiology of Thioploca ingrica as revealed by the complete genome sequence supplemented with proteomic evidence.</title>
        <authorList>
            <person name="Kojima H."/>
            <person name="Ogura Y."/>
            <person name="Yamamoto N."/>
            <person name="Togashi T."/>
            <person name="Mori H."/>
            <person name="Watanabe T."/>
            <person name="Nemoto F."/>
            <person name="Kurokawa K."/>
            <person name="Hayashi T."/>
            <person name="Fukui M."/>
        </authorList>
    </citation>
    <scope>NUCLEOTIDE SEQUENCE [LARGE SCALE GENOMIC DNA]</scope>
</reference>
<evidence type="ECO:0000256" key="6">
    <source>
        <dbReference type="ARBA" id="ARBA00022679"/>
    </source>
</evidence>
<accession>A0A090APD3</accession>
<dbReference type="Gene3D" id="6.10.340.10">
    <property type="match status" value="1"/>
</dbReference>
<comment type="catalytic activity">
    <reaction evidence="1">
        <text>ATP + protein L-histidine = ADP + protein N-phospho-L-histidine.</text>
        <dbReference type="EC" id="2.7.13.3"/>
    </reaction>
</comment>
<evidence type="ECO:0000313" key="14">
    <source>
        <dbReference type="EMBL" id="BAP58122.1"/>
    </source>
</evidence>
<dbReference type="InterPro" id="IPR036890">
    <property type="entry name" value="HATPase_C_sf"/>
</dbReference>
<dbReference type="OrthoDB" id="9772100at2"/>
<dbReference type="GO" id="GO:0007165">
    <property type="term" value="P:signal transduction"/>
    <property type="evidence" value="ECO:0007669"/>
    <property type="project" value="InterPro"/>
</dbReference>
<dbReference type="EC" id="2.7.13.3" evidence="3"/>
<dbReference type="PROSITE" id="PS50109">
    <property type="entry name" value="HIS_KIN"/>
    <property type="match status" value="1"/>
</dbReference>
<protein>
    <recommendedName>
        <fullName evidence="3">histidine kinase</fullName>
        <ecNumber evidence="3">2.7.13.3</ecNumber>
    </recommendedName>
</protein>
<dbReference type="HOGENOM" id="CLU_000445_114_10_6"/>
<feature type="domain" description="HAMP" evidence="13">
    <location>
        <begin position="375"/>
        <end position="427"/>
    </location>
</feature>
<dbReference type="InterPro" id="IPR005467">
    <property type="entry name" value="His_kinase_dom"/>
</dbReference>
<organism evidence="14 15">
    <name type="scientific">Thioploca ingrica</name>
    <dbReference type="NCBI Taxonomy" id="40754"/>
    <lineage>
        <taxon>Bacteria</taxon>
        <taxon>Pseudomonadati</taxon>
        <taxon>Pseudomonadota</taxon>
        <taxon>Gammaproteobacteria</taxon>
        <taxon>Thiotrichales</taxon>
        <taxon>Thiotrichaceae</taxon>
        <taxon>Thioploca</taxon>
    </lineage>
</organism>
<keyword evidence="15" id="KW-1185">Reference proteome</keyword>
<evidence type="ECO:0000256" key="9">
    <source>
        <dbReference type="ARBA" id="ARBA00022989"/>
    </source>
</evidence>
<dbReference type="STRING" id="40754.THII_3825"/>
<evidence type="ECO:0000256" key="8">
    <source>
        <dbReference type="ARBA" id="ARBA00022777"/>
    </source>
</evidence>
<keyword evidence="8 14" id="KW-0418">Kinase</keyword>
<dbReference type="KEGG" id="tig:THII_3825"/>
<feature type="domain" description="Histidine kinase" evidence="12">
    <location>
        <begin position="469"/>
        <end position="722"/>
    </location>
</feature>
<dbReference type="PANTHER" id="PTHR43065">
    <property type="entry name" value="SENSOR HISTIDINE KINASE"/>
    <property type="match status" value="1"/>
</dbReference>
<feature type="transmembrane region" description="Helical" evidence="11">
    <location>
        <begin position="330"/>
        <end position="348"/>
    </location>
</feature>
<keyword evidence="4" id="KW-1003">Cell membrane</keyword>
<evidence type="ECO:0000256" key="2">
    <source>
        <dbReference type="ARBA" id="ARBA00004651"/>
    </source>
</evidence>
<name>A0A090APD3_9GAMM</name>
<evidence type="ECO:0000256" key="7">
    <source>
        <dbReference type="ARBA" id="ARBA00022692"/>
    </source>
</evidence>
<dbReference type="PROSITE" id="PS50885">
    <property type="entry name" value="HAMP"/>
    <property type="match status" value="1"/>
</dbReference>
<evidence type="ECO:0000259" key="13">
    <source>
        <dbReference type="PROSITE" id="PS50885"/>
    </source>
</evidence>
<keyword evidence="10 11" id="KW-0472">Membrane</keyword>
<proteinExistence type="predicted"/>
<dbReference type="Gene3D" id="3.30.450.20">
    <property type="entry name" value="PAS domain"/>
    <property type="match status" value="2"/>
</dbReference>
<dbReference type="Gene3D" id="3.30.565.10">
    <property type="entry name" value="Histidine kinase-like ATPase, C-terminal domain"/>
    <property type="match status" value="1"/>
</dbReference>
<dbReference type="Gene3D" id="1.10.287.130">
    <property type="match status" value="1"/>
</dbReference>
<dbReference type="PRINTS" id="PR00344">
    <property type="entry name" value="BCTRLSENSOR"/>
</dbReference>
<dbReference type="InterPro" id="IPR033479">
    <property type="entry name" value="dCache_1"/>
</dbReference>
<evidence type="ECO:0000256" key="1">
    <source>
        <dbReference type="ARBA" id="ARBA00000085"/>
    </source>
</evidence>
<dbReference type="Pfam" id="PF02518">
    <property type="entry name" value="HATPase_c"/>
    <property type="match status" value="1"/>
</dbReference>
<evidence type="ECO:0000256" key="11">
    <source>
        <dbReference type="SAM" id="Phobius"/>
    </source>
</evidence>